<dbReference type="InterPro" id="IPR011447">
    <property type="entry name" value="DUF1552"/>
</dbReference>
<keyword evidence="2" id="KW-0732">Signal</keyword>
<dbReference type="RefSeq" id="WP_169344418.1">
    <property type="nucleotide sequence ID" value="NZ_JABBJJ010000032.1"/>
</dbReference>
<reference evidence="3 4" key="1">
    <citation type="submission" date="2020-04" db="EMBL/GenBank/DDBJ databases">
        <title>Draft genome of Pyxidicoccus fallax type strain.</title>
        <authorList>
            <person name="Whitworth D.E."/>
        </authorList>
    </citation>
    <scope>NUCLEOTIDE SEQUENCE [LARGE SCALE GENOMIC DNA]</scope>
    <source>
        <strain evidence="3 4">DSM 14698</strain>
    </source>
</reference>
<feature type="compositionally biased region" description="Polar residues" evidence="1">
    <location>
        <begin position="273"/>
        <end position="287"/>
    </location>
</feature>
<dbReference type="InterPro" id="IPR006311">
    <property type="entry name" value="TAT_signal"/>
</dbReference>
<keyword evidence="4" id="KW-1185">Reference proteome</keyword>
<dbReference type="Proteomes" id="UP000518300">
    <property type="component" value="Unassembled WGS sequence"/>
</dbReference>
<dbReference type="AlphaFoldDB" id="A0A848LE92"/>
<dbReference type="Pfam" id="PF07586">
    <property type="entry name" value="HXXSHH"/>
    <property type="match status" value="1"/>
</dbReference>
<proteinExistence type="predicted"/>
<name>A0A848LE92_9BACT</name>
<evidence type="ECO:0000313" key="3">
    <source>
        <dbReference type="EMBL" id="NMO15123.1"/>
    </source>
</evidence>
<sequence>MSTPTFSRRTILRLGGTGLVLPFLPSLLPATARAQSAPSHKCFVMLRTEHGGILQRDMFPPDASLTESLPYAGHTVRRGALRATEANGETRVSAVLRAPSSELTASMVGKMWVLNGLDIPFYIGHHRGGTLGNFSASDQAPDEVKQNGIRQTIDQIMAWSPSFYGGAVGVRERAIIRGSLSFAHSDPRLRQGPVERVGSTVDGSNQNLFDRLFGNATGGQPLISGAVMENYRRLRNGNRRLSSADRRRLDDHLERLAELDRKLNTVARCQTPVRPTTSSGQYTNQPTYPRDPEAQSLSHELWNDVYTLALSCGVSRIVVDGATDTFSTFAGDWHQEIAHQAASSASAYSTLLAAHQLYFRRVFLDLASKLEAVDMGDGTRLLDHTLLAWGQESGNYTHDHTSAPIVAFGGAEGFFRTGQYCDYRNLAKRTGEGPAGEPRWFGLLWHQWLGTVLQSMGIPRSEWEDTSQCPGYPNYKYDDVPGWAGPENPTGPVYPATVWNAAGEVLPFLRV</sequence>
<dbReference type="EMBL" id="JABBJJ010000032">
    <property type="protein sequence ID" value="NMO15123.1"/>
    <property type="molecule type" value="Genomic_DNA"/>
</dbReference>
<evidence type="ECO:0000313" key="4">
    <source>
        <dbReference type="Proteomes" id="UP000518300"/>
    </source>
</evidence>
<gene>
    <name evidence="3" type="ORF">HG543_09675</name>
</gene>
<organism evidence="3 4">
    <name type="scientific">Pyxidicoccus fallax</name>
    <dbReference type="NCBI Taxonomy" id="394095"/>
    <lineage>
        <taxon>Bacteria</taxon>
        <taxon>Pseudomonadati</taxon>
        <taxon>Myxococcota</taxon>
        <taxon>Myxococcia</taxon>
        <taxon>Myxococcales</taxon>
        <taxon>Cystobacterineae</taxon>
        <taxon>Myxococcaceae</taxon>
        <taxon>Pyxidicoccus</taxon>
    </lineage>
</organism>
<feature type="region of interest" description="Disordered" evidence="1">
    <location>
        <begin position="272"/>
        <end position="293"/>
    </location>
</feature>
<feature type="chain" id="PRO_5032353598" evidence="2">
    <location>
        <begin position="35"/>
        <end position="511"/>
    </location>
</feature>
<evidence type="ECO:0000256" key="1">
    <source>
        <dbReference type="SAM" id="MobiDB-lite"/>
    </source>
</evidence>
<protein>
    <submittedName>
        <fullName evidence="3">DUF1552 domain-containing protein</fullName>
    </submittedName>
</protein>
<accession>A0A848LE92</accession>
<feature type="signal peptide" evidence="2">
    <location>
        <begin position="1"/>
        <end position="34"/>
    </location>
</feature>
<dbReference type="PROSITE" id="PS51318">
    <property type="entry name" value="TAT"/>
    <property type="match status" value="1"/>
</dbReference>
<evidence type="ECO:0000256" key="2">
    <source>
        <dbReference type="SAM" id="SignalP"/>
    </source>
</evidence>
<comment type="caution">
    <text evidence="3">The sequence shown here is derived from an EMBL/GenBank/DDBJ whole genome shotgun (WGS) entry which is preliminary data.</text>
</comment>